<evidence type="ECO:0000313" key="2">
    <source>
        <dbReference type="EMBL" id="GAA4010577.1"/>
    </source>
</evidence>
<proteinExistence type="predicted"/>
<organism evidence="2 3">
    <name type="scientific">Streptomyces marokkonensis</name>
    <dbReference type="NCBI Taxonomy" id="324855"/>
    <lineage>
        <taxon>Bacteria</taxon>
        <taxon>Bacillati</taxon>
        <taxon>Actinomycetota</taxon>
        <taxon>Actinomycetes</taxon>
        <taxon>Kitasatosporales</taxon>
        <taxon>Streptomycetaceae</taxon>
        <taxon>Streptomyces</taxon>
    </lineage>
</organism>
<reference evidence="3" key="1">
    <citation type="journal article" date="2019" name="Int. J. Syst. Evol. Microbiol.">
        <title>The Global Catalogue of Microorganisms (GCM) 10K type strain sequencing project: providing services to taxonomists for standard genome sequencing and annotation.</title>
        <authorList>
            <consortium name="The Broad Institute Genomics Platform"/>
            <consortium name="The Broad Institute Genome Sequencing Center for Infectious Disease"/>
            <person name="Wu L."/>
            <person name="Ma J."/>
        </authorList>
    </citation>
    <scope>NUCLEOTIDE SEQUENCE [LARGE SCALE GENOMIC DNA]</scope>
    <source>
        <strain evidence="3">JCM 17027</strain>
    </source>
</reference>
<dbReference type="Proteomes" id="UP001500034">
    <property type="component" value="Unassembled WGS sequence"/>
</dbReference>
<protein>
    <recommendedName>
        <fullName evidence="4">Secreted protein</fullName>
    </recommendedName>
</protein>
<keyword evidence="3" id="KW-1185">Reference proteome</keyword>
<evidence type="ECO:0000256" key="1">
    <source>
        <dbReference type="SAM" id="MobiDB-lite"/>
    </source>
</evidence>
<dbReference type="EMBL" id="BAABCQ010000212">
    <property type="protein sequence ID" value="GAA4010577.1"/>
    <property type="molecule type" value="Genomic_DNA"/>
</dbReference>
<sequence length="113" mass="12178">MWGGLLLAVAAVAVVEAAAGPALGDGGEDQRITVEPVEVAFERPWSWARGLDAFHMMRHRKDIGLGESQKSTGQSPTMDFPSRVQAPKASNERPQQPPIPPFGRKSSPRPAHV</sequence>
<gene>
    <name evidence="2" type="ORF">GCM10022384_64740</name>
</gene>
<accession>A0ABP7SE81</accession>
<comment type="caution">
    <text evidence="2">The sequence shown here is derived from an EMBL/GenBank/DDBJ whole genome shotgun (WGS) entry which is preliminary data.</text>
</comment>
<name>A0ABP7SE81_9ACTN</name>
<feature type="region of interest" description="Disordered" evidence="1">
    <location>
        <begin position="62"/>
        <end position="113"/>
    </location>
</feature>
<evidence type="ECO:0000313" key="3">
    <source>
        <dbReference type="Proteomes" id="UP001500034"/>
    </source>
</evidence>
<feature type="compositionally biased region" description="Polar residues" evidence="1">
    <location>
        <begin position="68"/>
        <end position="77"/>
    </location>
</feature>
<evidence type="ECO:0008006" key="4">
    <source>
        <dbReference type="Google" id="ProtNLM"/>
    </source>
</evidence>